<dbReference type="EMBL" id="OU963870">
    <property type="protein sequence ID" value="CAH0395839.1"/>
    <property type="molecule type" value="Genomic_DNA"/>
</dbReference>
<dbReference type="Proteomes" id="UP001152759">
    <property type="component" value="Chromosome 9"/>
</dbReference>
<accession>A0A9P0F7M8</accession>
<name>A0A9P0F7M8_BEMTA</name>
<proteinExistence type="predicted"/>
<reference evidence="1" key="1">
    <citation type="submission" date="2021-12" db="EMBL/GenBank/DDBJ databases">
        <authorList>
            <person name="King R."/>
        </authorList>
    </citation>
    <scope>NUCLEOTIDE SEQUENCE</scope>
</reference>
<evidence type="ECO:0000313" key="1">
    <source>
        <dbReference type="EMBL" id="CAH0395839.1"/>
    </source>
</evidence>
<gene>
    <name evidence="1" type="ORF">BEMITA_LOCUS13974</name>
</gene>
<keyword evidence="2" id="KW-1185">Reference proteome</keyword>
<evidence type="ECO:0000313" key="2">
    <source>
        <dbReference type="Proteomes" id="UP001152759"/>
    </source>
</evidence>
<organism evidence="1 2">
    <name type="scientific">Bemisia tabaci</name>
    <name type="common">Sweetpotato whitefly</name>
    <name type="synonym">Aleurodes tabaci</name>
    <dbReference type="NCBI Taxonomy" id="7038"/>
    <lineage>
        <taxon>Eukaryota</taxon>
        <taxon>Metazoa</taxon>
        <taxon>Ecdysozoa</taxon>
        <taxon>Arthropoda</taxon>
        <taxon>Hexapoda</taxon>
        <taxon>Insecta</taxon>
        <taxon>Pterygota</taxon>
        <taxon>Neoptera</taxon>
        <taxon>Paraneoptera</taxon>
        <taxon>Hemiptera</taxon>
        <taxon>Sternorrhyncha</taxon>
        <taxon>Aleyrodoidea</taxon>
        <taxon>Aleyrodidae</taxon>
        <taxon>Aleyrodinae</taxon>
        <taxon>Bemisia</taxon>
    </lineage>
</organism>
<dbReference type="AlphaFoldDB" id="A0A9P0F7M8"/>
<sequence length="190" mass="21810">MLLNERQMSAFLKVYKKLRPPPTKTFSKLANRYFDQLNEFLLLAEKISGSDILRLVTKELLITTKIESMRKLRAIGSYYFIVPDIIRAVNGDPDQLIHMSKMLFMDEAVNMLMAKTPLNSTLKHLLSSPVFKGLIVYSIIELHRELAKELPCSERYGELQKQLIMQYITAGVSLVSVLYRPAAQWARSCP</sequence>
<protein>
    <submittedName>
        <fullName evidence="1">Uncharacterized protein</fullName>
    </submittedName>
</protein>